<dbReference type="EMBL" id="MGAF01000004">
    <property type="protein sequence ID" value="OGK42849.1"/>
    <property type="molecule type" value="Genomic_DNA"/>
</dbReference>
<accession>A0A1F7IHK4</accession>
<dbReference type="PANTHER" id="PTHR40080">
    <property type="entry name" value="LMO1763 PROTEIN"/>
    <property type="match status" value="1"/>
</dbReference>
<protein>
    <recommendedName>
        <fullName evidence="3">TrpR like protein, YerC/YecD</fullName>
    </recommendedName>
</protein>
<dbReference type="Gene3D" id="1.10.1270.10">
    <property type="entry name" value="TrpR-like"/>
    <property type="match status" value="1"/>
</dbReference>
<organism evidence="1 2">
    <name type="scientific">Candidatus Roizmanbacteria bacterium RIFCSPLOWO2_01_FULL_35_13</name>
    <dbReference type="NCBI Taxonomy" id="1802055"/>
    <lineage>
        <taxon>Bacteria</taxon>
        <taxon>Candidatus Roizmaniibacteriota</taxon>
    </lineage>
</organism>
<dbReference type="InterPro" id="IPR013368">
    <property type="entry name" value="YecD_YerC"/>
</dbReference>
<sequence>MKAFLKLKDEKEAADFLRDLMTLPEIEEFSNRLEIAKLLLEGGSYQRIAKRMGVSTTTVTRVAHWLFKGCGGYWKVLKR</sequence>
<reference evidence="1 2" key="1">
    <citation type="journal article" date="2016" name="Nat. Commun.">
        <title>Thousands of microbial genomes shed light on interconnected biogeochemical processes in an aquifer system.</title>
        <authorList>
            <person name="Anantharaman K."/>
            <person name="Brown C.T."/>
            <person name="Hug L.A."/>
            <person name="Sharon I."/>
            <person name="Castelle C.J."/>
            <person name="Probst A.J."/>
            <person name="Thomas B.C."/>
            <person name="Singh A."/>
            <person name="Wilkins M.J."/>
            <person name="Karaoz U."/>
            <person name="Brodie E.L."/>
            <person name="Williams K.H."/>
            <person name="Hubbard S.S."/>
            <person name="Banfield J.F."/>
        </authorList>
    </citation>
    <scope>NUCLEOTIDE SEQUENCE [LARGE SCALE GENOMIC DNA]</scope>
</reference>
<dbReference type="Proteomes" id="UP000179270">
    <property type="component" value="Unassembled WGS sequence"/>
</dbReference>
<dbReference type="PANTHER" id="PTHR40080:SF1">
    <property type="entry name" value="TRPR-LIKE PROTEIN YERC_YECD"/>
    <property type="match status" value="1"/>
</dbReference>
<dbReference type="NCBIfam" id="TIGR02531">
    <property type="entry name" value="yecD_yerC"/>
    <property type="match status" value="1"/>
</dbReference>
<comment type="caution">
    <text evidence="1">The sequence shown here is derived from an EMBL/GenBank/DDBJ whole genome shotgun (WGS) entry which is preliminary data.</text>
</comment>
<gene>
    <name evidence="1" type="ORF">A3A74_00745</name>
</gene>
<evidence type="ECO:0000313" key="1">
    <source>
        <dbReference type="EMBL" id="OGK42849.1"/>
    </source>
</evidence>
<dbReference type="InterPro" id="IPR000831">
    <property type="entry name" value="Trp_repress"/>
</dbReference>
<dbReference type="InterPro" id="IPR038116">
    <property type="entry name" value="TrpR-like_sf"/>
</dbReference>
<dbReference type="GO" id="GO:0043565">
    <property type="term" value="F:sequence-specific DNA binding"/>
    <property type="evidence" value="ECO:0007669"/>
    <property type="project" value="InterPro"/>
</dbReference>
<dbReference type="AlphaFoldDB" id="A0A1F7IHK4"/>
<dbReference type="GO" id="GO:0003700">
    <property type="term" value="F:DNA-binding transcription factor activity"/>
    <property type="evidence" value="ECO:0007669"/>
    <property type="project" value="InterPro"/>
</dbReference>
<name>A0A1F7IHK4_9BACT</name>
<evidence type="ECO:0000313" key="2">
    <source>
        <dbReference type="Proteomes" id="UP000179270"/>
    </source>
</evidence>
<proteinExistence type="predicted"/>
<evidence type="ECO:0008006" key="3">
    <source>
        <dbReference type="Google" id="ProtNLM"/>
    </source>
</evidence>
<dbReference type="SUPFAM" id="SSF48295">
    <property type="entry name" value="TrpR-like"/>
    <property type="match status" value="1"/>
</dbReference>
<dbReference type="Pfam" id="PF01371">
    <property type="entry name" value="Trp_repressor"/>
    <property type="match status" value="1"/>
</dbReference>
<dbReference type="InterPro" id="IPR010921">
    <property type="entry name" value="Trp_repressor/repl_initiator"/>
</dbReference>